<dbReference type="SMART" id="SM00422">
    <property type="entry name" value="HTH_MERR"/>
    <property type="match status" value="1"/>
</dbReference>
<dbReference type="Gene3D" id="1.10.1660.10">
    <property type="match status" value="1"/>
</dbReference>
<dbReference type="InterPro" id="IPR009061">
    <property type="entry name" value="DNA-bd_dom_put_sf"/>
</dbReference>
<dbReference type="Proteomes" id="UP001231924">
    <property type="component" value="Unassembled WGS sequence"/>
</dbReference>
<dbReference type="SUPFAM" id="SSF46955">
    <property type="entry name" value="Putative DNA-binding domain"/>
    <property type="match status" value="1"/>
</dbReference>
<keyword evidence="5" id="KW-1185">Reference proteome</keyword>
<evidence type="ECO:0000259" key="3">
    <source>
        <dbReference type="PROSITE" id="PS50937"/>
    </source>
</evidence>
<keyword evidence="2" id="KW-0175">Coiled coil</keyword>
<keyword evidence="1" id="KW-0238">DNA-binding</keyword>
<accession>A0ABT7MDU2</accession>
<evidence type="ECO:0000256" key="2">
    <source>
        <dbReference type="SAM" id="Coils"/>
    </source>
</evidence>
<reference evidence="4 5" key="1">
    <citation type="submission" date="2023-06" db="EMBL/GenBank/DDBJ databases">
        <title>Actinomycetospora Odt1-22.</title>
        <authorList>
            <person name="Supong K."/>
        </authorList>
    </citation>
    <scope>NUCLEOTIDE SEQUENCE [LARGE SCALE GENOMIC DNA]</scope>
    <source>
        <strain evidence="4 5">Odt1-22</strain>
    </source>
</reference>
<dbReference type="InterPro" id="IPR047057">
    <property type="entry name" value="MerR_fam"/>
</dbReference>
<evidence type="ECO:0000313" key="5">
    <source>
        <dbReference type="Proteomes" id="UP001231924"/>
    </source>
</evidence>
<name>A0ABT7MDU2_9PSEU</name>
<dbReference type="RefSeq" id="WP_286055379.1">
    <property type="nucleotide sequence ID" value="NZ_JASVWF010000005.1"/>
</dbReference>
<feature type="coiled-coil region" evidence="2">
    <location>
        <begin position="79"/>
        <end position="106"/>
    </location>
</feature>
<proteinExistence type="predicted"/>
<feature type="domain" description="HTH merR-type" evidence="3">
    <location>
        <begin position="2"/>
        <end position="71"/>
    </location>
</feature>
<dbReference type="PROSITE" id="PS50937">
    <property type="entry name" value="HTH_MERR_2"/>
    <property type="match status" value="1"/>
</dbReference>
<dbReference type="InterPro" id="IPR000551">
    <property type="entry name" value="MerR-type_HTH_dom"/>
</dbReference>
<dbReference type="EMBL" id="JASVWF010000005">
    <property type="protein sequence ID" value="MDL5158841.1"/>
    <property type="molecule type" value="Genomic_DNA"/>
</dbReference>
<evidence type="ECO:0000256" key="1">
    <source>
        <dbReference type="ARBA" id="ARBA00023125"/>
    </source>
</evidence>
<comment type="caution">
    <text evidence="4">The sequence shown here is derived from an EMBL/GenBank/DDBJ whole genome shotgun (WGS) entry which is preliminary data.</text>
</comment>
<organism evidence="4 5">
    <name type="scientific">Actinomycetospora termitidis</name>
    <dbReference type="NCBI Taxonomy" id="3053470"/>
    <lineage>
        <taxon>Bacteria</taxon>
        <taxon>Bacillati</taxon>
        <taxon>Actinomycetota</taxon>
        <taxon>Actinomycetes</taxon>
        <taxon>Pseudonocardiales</taxon>
        <taxon>Pseudonocardiaceae</taxon>
        <taxon>Actinomycetospora</taxon>
    </lineage>
</organism>
<dbReference type="PANTHER" id="PTHR30204:SF93">
    <property type="entry name" value="HTH MERR-TYPE DOMAIN-CONTAINING PROTEIN"/>
    <property type="match status" value="1"/>
</dbReference>
<protein>
    <submittedName>
        <fullName evidence="4">MerR family transcriptional regulator</fullName>
    </submittedName>
</protein>
<sequence length="248" mass="27447">MAWSTREIADLAGTSLRSVRHYHQVGLLPEPDRRSNGYKQYGVSHLIRLLRIKRLVDLGFGLTQIAELGDADEHPEEALRALDADLAAQIERLQEVRAEVAEMLSRRLPTDLPAEFADAATGPISDADRRFASVMGRLLADDERELYAQLMSPEARSPSDDDFDALTADADEAAREDLARRMADDLVVLRERFPGIGELGGADSGRYRRTVEQVSAEVFNPAQLDVLRRMRALRGAASRATPPTPDVS</sequence>
<evidence type="ECO:0000313" key="4">
    <source>
        <dbReference type="EMBL" id="MDL5158841.1"/>
    </source>
</evidence>
<dbReference type="PANTHER" id="PTHR30204">
    <property type="entry name" value="REDOX-CYCLING DRUG-SENSING TRANSCRIPTIONAL ACTIVATOR SOXR"/>
    <property type="match status" value="1"/>
</dbReference>
<dbReference type="Pfam" id="PF13411">
    <property type="entry name" value="MerR_1"/>
    <property type="match status" value="1"/>
</dbReference>
<gene>
    <name evidence="4" type="ORF">QRT03_22935</name>
</gene>